<gene>
    <name evidence="2" type="ORF">BOH78_3060</name>
</gene>
<feature type="compositionally biased region" description="Acidic residues" evidence="1">
    <location>
        <begin position="34"/>
        <end position="64"/>
    </location>
</feature>
<dbReference type="VEuPathDB" id="FungiDB:C5L36_0B04550"/>
<reference evidence="3" key="1">
    <citation type="journal article" date="2017" name="Genome Announc.">
        <title>Genome sequences of Cyberlindnera fabianii 65, Pichia kudriavzevii 129, and Saccharomyces cerevisiae 131 isolated from fermented masau fruits in Zimbabwe.</title>
        <authorList>
            <person name="van Rijswijck I.M.H."/>
            <person name="Derks M.F.L."/>
            <person name="Abee T."/>
            <person name="de Ridder D."/>
            <person name="Smid E.J."/>
        </authorList>
    </citation>
    <scope>NUCLEOTIDE SEQUENCE [LARGE SCALE GENOMIC DNA]</scope>
    <source>
        <strain evidence="3">129</strain>
    </source>
</reference>
<comment type="caution">
    <text evidence="2">The sequence shown here is derived from an EMBL/GenBank/DDBJ whole genome shotgun (WGS) entry which is preliminary data.</text>
</comment>
<protein>
    <submittedName>
        <fullName evidence="2">Uncharacterized protein</fullName>
    </submittedName>
</protein>
<dbReference type="Proteomes" id="UP000189274">
    <property type="component" value="Unassembled WGS sequence"/>
</dbReference>
<dbReference type="EMBL" id="MQVM01000014">
    <property type="protein sequence ID" value="ONH73522.1"/>
    <property type="molecule type" value="Genomic_DNA"/>
</dbReference>
<evidence type="ECO:0000313" key="2">
    <source>
        <dbReference type="EMBL" id="ONH73522.1"/>
    </source>
</evidence>
<organism evidence="2 3">
    <name type="scientific">Pichia kudriavzevii</name>
    <name type="common">Yeast</name>
    <name type="synonym">Issatchenkia orientalis</name>
    <dbReference type="NCBI Taxonomy" id="4909"/>
    <lineage>
        <taxon>Eukaryota</taxon>
        <taxon>Fungi</taxon>
        <taxon>Dikarya</taxon>
        <taxon>Ascomycota</taxon>
        <taxon>Saccharomycotina</taxon>
        <taxon>Pichiomycetes</taxon>
        <taxon>Pichiales</taxon>
        <taxon>Pichiaceae</taxon>
        <taxon>Pichia</taxon>
    </lineage>
</organism>
<accession>A0A1V2LMF0</accession>
<feature type="region of interest" description="Disordered" evidence="1">
    <location>
        <begin position="30"/>
        <end position="73"/>
    </location>
</feature>
<proteinExistence type="predicted"/>
<sequence>MDNLNDLHLSQLNSQLRYELRNLNKDAGVQVQLSDEEEEDNAETDENDEETSEFDDQEGENDVEENNRNEPFKNYIKSIVERGDGLAADEIA</sequence>
<name>A0A1V2LMF0_PICKU</name>
<dbReference type="AlphaFoldDB" id="A0A1V2LMF0"/>
<evidence type="ECO:0000256" key="1">
    <source>
        <dbReference type="SAM" id="MobiDB-lite"/>
    </source>
</evidence>
<evidence type="ECO:0000313" key="3">
    <source>
        <dbReference type="Proteomes" id="UP000189274"/>
    </source>
</evidence>